<keyword evidence="3 4" id="KW-0443">Lipid metabolism</keyword>
<gene>
    <name evidence="7" type="ORF">AB1Y20_010320</name>
</gene>
<keyword evidence="8" id="KW-1185">Reference proteome</keyword>
<evidence type="ECO:0000259" key="6">
    <source>
        <dbReference type="PROSITE" id="PS51635"/>
    </source>
</evidence>
<evidence type="ECO:0000256" key="5">
    <source>
        <dbReference type="SAM" id="MobiDB-lite"/>
    </source>
</evidence>
<dbReference type="AlphaFoldDB" id="A0AB34K950"/>
<evidence type="ECO:0000256" key="3">
    <source>
        <dbReference type="ARBA" id="ARBA00023098"/>
    </source>
</evidence>
<feature type="region of interest" description="Disordered" evidence="5">
    <location>
        <begin position="1"/>
        <end position="29"/>
    </location>
</feature>
<evidence type="ECO:0000313" key="7">
    <source>
        <dbReference type="EMBL" id="KAL1528999.1"/>
    </source>
</evidence>
<dbReference type="Gene3D" id="3.40.1090.10">
    <property type="entry name" value="Cytosolic phospholipase A2 catalytic domain"/>
    <property type="match status" value="1"/>
</dbReference>
<dbReference type="GO" id="GO:0019369">
    <property type="term" value="P:arachidonate metabolic process"/>
    <property type="evidence" value="ECO:0007669"/>
    <property type="project" value="TreeGrafter"/>
</dbReference>
<sequence>MLLHPPSRPSTTTHRGARPAPSPRRPPGASFASTLGWAALFALNAPQRARLGEPTHVGAAPPCGAAPPVRILTLDGGGVRGRNLLVMAEEIERLTGRPLAEQFDLVAGTSIGGCGALFINRYPLPGAAVSAARLATAELQSRCFAASSKRRLFSEGHACADERRAFVDAICGEAAPLEGYDGPRAFALAAALGPRGALEPFLFRTYAHEAAEMEGTHAARLAEAIEATSAAPFMFPRAKLGDRSLADGGMLANDPTLIAIQEAKSLWPSRPIGLVASLGTGAASPVELCDYQDESGAYAMANGKALPEEFSAGVAREAQLRGLEVLARLDQPSASPSSPPDESVEALLGRLWSRSGRDRLEPSGEARRLALLGRRVRLARAEAAVGGYFRLQPPCDNVSPIETREAPLLRMERATREYVRRSEAAEALCRMLVAMNEQSAAAKS</sequence>
<keyword evidence="1 4" id="KW-0378">Hydrolase</keyword>
<dbReference type="GO" id="GO:0016042">
    <property type="term" value="P:lipid catabolic process"/>
    <property type="evidence" value="ECO:0007669"/>
    <property type="project" value="UniProtKB-UniRule"/>
</dbReference>
<evidence type="ECO:0000256" key="2">
    <source>
        <dbReference type="ARBA" id="ARBA00022963"/>
    </source>
</evidence>
<dbReference type="Proteomes" id="UP001515480">
    <property type="component" value="Unassembled WGS sequence"/>
</dbReference>
<dbReference type="EMBL" id="JBGBPQ010000002">
    <property type="protein sequence ID" value="KAL1528999.1"/>
    <property type="molecule type" value="Genomic_DNA"/>
</dbReference>
<proteinExistence type="predicted"/>
<dbReference type="GO" id="GO:0047499">
    <property type="term" value="F:calcium-independent phospholipase A2 activity"/>
    <property type="evidence" value="ECO:0007669"/>
    <property type="project" value="TreeGrafter"/>
</dbReference>
<evidence type="ECO:0000256" key="1">
    <source>
        <dbReference type="ARBA" id="ARBA00022801"/>
    </source>
</evidence>
<feature type="domain" description="PNPLA" evidence="6">
    <location>
        <begin position="72"/>
        <end position="260"/>
    </location>
</feature>
<dbReference type="SUPFAM" id="SSF52151">
    <property type="entry name" value="FabD/lysophospholipase-like"/>
    <property type="match status" value="1"/>
</dbReference>
<dbReference type="Pfam" id="PF01734">
    <property type="entry name" value="Patatin"/>
    <property type="match status" value="1"/>
</dbReference>
<organism evidence="7 8">
    <name type="scientific">Prymnesium parvum</name>
    <name type="common">Toxic golden alga</name>
    <dbReference type="NCBI Taxonomy" id="97485"/>
    <lineage>
        <taxon>Eukaryota</taxon>
        <taxon>Haptista</taxon>
        <taxon>Haptophyta</taxon>
        <taxon>Prymnesiophyceae</taxon>
        <taxon>Prymnesiales</taxon>
        <taxon>Prymnesiaceae</taxon>
        <taxon>Prymnesium</taxon>
    </lineage>
</organism>
<reference evidence="7 8" key="1">
    <citation type="journal article" date="2024" name="Science">
        <title>Giant polyketide synthase enzymes in the biosynthesis of giant marine polyether toxins.</title>
        <authorList>
            <person name="Fallon T.R."/>
            <person name="Shende V.V."/>
            <person name="Wierzbicki I.H."/>
            <person name="Pendleton A.L."/>
            <person name="Watervoot N.F."/>
            <person name="Auber R.P."/>
            <person name="Gonzalez D.J."/>
            <person name="Wisecaver J.H."/>
            <person name="Moore B.S."/>
        </authorList>
    </citation>
    <scope>NUCLEOTIDE SEQUENCE [LARGE SCALE GENOMIC DNA]</scope>
    <source>
        <strain evidence="7 8">12B1</strain>
    </source>
</reference>
<feature type="short sequence motif" description="GXGXXG" evidence="4">
    <location>
        <begin position="76"/>
        <end position="81"/>
    </location>
</feature>
<evidence type="ECO:0000313" key="8">
    <source>
        <dbReference type="Proteomes" id="UP001515480"/>
    </source>
</evidence>
<evidence type="ECO:0000256" key="4">
    <source>
        <dbReference type="PROSITE-ProRule" id="PRU01161"/>
    </source>
</evidence>
<protein>
    <recommendedName>
        <fullName evidence="6">PNPLA domain-containing protein</fullName>
    </recommendedName>
</protein>
<dbReference type="PROSITE" id="PS51635">
    <property type="entry name" value="PNPLA"/>
    <property type="match status" value="1"/>
</dbReference>
<name>A0AB34K950_PRYPA</name>
<feature type="short sequence motif" description="DGA/G" evidence="4">
    <location>
        <begin position="247"/>
        <end position="249"/>
    </location>
</feature>
<dbReference type="InterPro" id="IPR002641">
    <property type="entry name" value="PNPLA_dom"/>
</dbReference>
<feature type="short sequence motif" description="GXSXG" evidence="4">
    <location>
        <begin position="108"/>
        <end position="112"/>
    </location>
</feature>
<feature type="active site" description="Nucleophile" evidence="4">
    <location>
        <position position="110"/>
    </location>
</feature>
<keyword evidence="2 4" id="KW-0442">Lipid degradation</keyword>
<dbReference type="GO" id="GO:0016020">
    <property type="term" value="C:membrane"/>
    <property type="evidence" value="ECO:0007669"/>
    <property type="project" value="TreeGrafter"/>
</dbReference>
<accession>A0AB34K950</accession>
<feature type="active site" description="Proton acceptor" evidence="4">
    <location>
        <position position="247"/>
    </location>
</feature>
<dbReference type="InterPro" id="IPR016035">
    <property type="entry name" value="Acyl_Trfase/lysoPLipase"/>
</dbReference>
<comment type="caution">
    <text evidence="7">The sequence shown here is derived from an EMBL/GenBank/DDBJ whole genome shotgun (WGS) entry which is preliminary data.</text>
</comment>
<dbReference type="PANTHER" id="PTHR24185:SF1">
    <property type="entry name" value="CALCIUM-INDEPENDENT PHOSPHOLIPASE A2-GAMMA"/>
    <property type="match status" value="1"/>
</dbReference>
<dbReference type="PANTHER" id="PTHR24185">
    <property type="entry name" value="CALCIUM-INDEPENDENT PHOSPHOLIPASE A2-GAMMA"/>
    <property type="match status" value="1"/>
</dbReference>